<organism evidence="2 3">
    <name type="scientific">Thermasporomyces composti</name>
    <dbReference type="NCBI Taxonomy" id="696763"/>
    <lineage>
        <taxon>Bacteria</taxon>
        <taxon>Bacillati</taxon>
        <taxon>Actinomycetota</taxon>
        <taxon>Actinomycetes</taxon>
        <taxon>Propionibacteriales</taxon>
        <taxon>Nocardioidaceae</taxon>
        <taxon>Thermasporomyces</taxon>
    </lineage>
</organism>
<proteinExistence type="predicted"/>
<dbReference type="InterPro" id="IPR039374">
    <property type="entry name" value="SIP_fam"/>
</dbReference>
<gene>
    <name evidence="2" type="ORF">DFJ64_1989</name>
</gene>
<sequence>MRALAARMVYLGKAYLRQTAEGWSRVRMTVTTERAPSRPVRQRPAPEMAFFRTHVRAVQRLNPHLARITLAGEDLTGFVSDGPDQRIKIFLPREGQPDPVPLARPPADWYSIYRAMPLEVRPYIRTYTIRRHRPEVGEVDIDFVLHGDEGPGSRWAMRAKPGDPLLFFGPWADYEPTFGTDWQLIAGDETALPAIGAILESLPAGTRALVFVEVPDESARQWIETRGDVTLTWLYRDHAVPGAQPLLDAVRAATFPAGRPYVWLGGESSMVRSLRRHLVNERGVARHDLYFAGYWRRGRTEDDAYAEYDARTARRS</sequence>
<dbReference type="SUPFAM" id="SSF63380">
    <property type="entry name" value="Riboflavin synthase domain-like"/>
    <property type="match status" value="1"/>
</dbReference>
<evidence type="ECO:0000313" key="2">
    <source>
        <dbReference type="EMBL" id="REF36576.1"/>
    </source>
</evidence>
<dbReference type="Gene3D" id="2.40.30.10">
    <property type="entry name" value="Translation factors"/>
    <property type="match status" value="1"/>
</dbReference>
<protein>
    <submittedName>
        <fullName evidence="2">NADPH-dependent ferric siderophore reductase</fullName>
    </submittedName>
</protein>
<dbReference type="Pfam" id="PF04954">
    <property type="entry name" value="SIP"/>
    <property type="match status" value="1"/>
</dbReference>
<comment type="caution">
    <text evidence="2">The sequence shown here is derived from an EMBL/GenBank/DDBJ whole genome shotgun (WGS) entry which is preliminary data.</text>
</comment>
<dbReference type="Gene3D" id="3.40.50.80">
    <property type="entry name" value="Nucleotide-binding domain of ferredoxin-NADP reductase (FNR) module"/>
    <property type="match status" value="1"/>
</dbReference>
<dbReference type="PANTHER" id="PTHR30157:SF0">
    <property type="entry name" value="NADPH-DEPENDENT FERRIC-CHELATE REDUCTASE"/>
    <property type="match status" value="1"/>
</dbReference>
<dbReference type="InterPro" id="IPR007037">
    <property type="entry name" value="SIP_rossman_dom"/>
</dbReference>
<dbReference type="Proteomes" id="UP000256485">
    <property type="component" value="Unassembled WGS sequence"/>
</dbReference>
<dbReference type="PANTHER" id="PTHR30157">
    <property type="entry name" value="FERRIC REDUCTASE, NADPH-DEPENDENT"/>
    <property type="match status" value="1"/>
</dbReference>
<keyword evidence="3" id="KW-1185">Reference proteome</keyword>
<reference evidence="2 3" key="1">
    <citation type="submission" date="2018-08" db="EMBL/GenBank/DDBJ databases">
        <title>Sequencing the genomes of 1000 actinobacteria strains.</title>
        <authorList>
            <person name="Klenk H.-P."/>
        </authorList>
    </citation>
    <scope>NUCLEOTIDE SEQUENCE [LARGE SCALE GENOMIC DNA]</scope>
    <source>
        <strain evidence="2 3">DSM 22891</strain>
    </source>
</reference>
<dbReference type="AlphaFoldDB" id="A0A3D9V5C5"/>
<dbReference type="InterPro" id="IPR017927">
    <property type="entry name" value="FAD-bd_FR_type"/>
</dbReference>
<dbReference type="GO" id="GO:0016491">
    <property type="term" value="F:oxidoreductase activity"/>
    <property type="evidence" value="ECO:0007669"/>
    <property type="project" value="InterPro"/>
</dbReference>
<feature type="domain" description="FAD-binding FR-type" evidence="1">
    <location>
        <begin position="48"/>
        <end position="177"/>
    </location>
</feature>
<evidence type="ECO:0000259" key="1">
    <source>
        <dbReference type="PROSITE" id="PS51384"/>
    </source>
</evidence>
<name>A0A3D9V5C5_THECX</name>
<dbReference type="InterPro" id="IPR013113">
    <property type="entry name" value="SIP_FAD-bd"/>
</dbReference>
<dbReference type="CDD" id="cd06193">
    <property type="entry name" value="siderophore_interacting"/>
    <property type="match status" value="1"/>
</dbReference>
<dbReference type="InterPro" id="IPR039261">
    <property type="entry name" value="FNR_nucleotide-bd"/>
</dbReference>
<dbReference type="EMBL" id="QTUC01000001">
    <property type="protein sequence ID" value="REF36576.1"/>
    <property type="molecule type" value="Genomic_DNA"/>
</dbReference>
<dbReference type="PROSITE" id="PS51384">
    <property type="entry name" value="FAD_FR"/>
    <property type="match status" value="1"/>
</dbReference>
<evidence type="ECO:0000313" key="3">
    <source>
        <dbReference type="Proteomes" id="UP000256485"/>
    </source>
</evidence>
<dbReference type="Pfam" id="PF08021">
    <property type="entry name" value="FAD_binding_9"/>
    <property type="match status" value="1"/>
</dbReference>
<accession>A0A3D9V5C5</accession>
<dbReference type="InterPro" id="IPR017938">
    <property type="entry name" value="Riboflavin_synthase-like_b-brl"/>
</dbReference>